<proteinExistence type="inferred from homology"/>
<dbReference type="SUPFAM" id="SSF51735">
    <property type="entry name" value="NAD(P)-binding Rossmann-fold domains"/>
    <property type="match status" value="1"/>
</dbReference>
<dbReference type="InterPro" id="IPR001236">
    <property type="entry name" value="Lactate/malate_DH_N"/>
</dbReference>
<feature type="domain" description="Lactate/malate dehydrogenase N-terminal" evidence="5">
    <location>
        <begin position="94"/>
        <end position="233"/>
    </location>
</feature>
<dbReference type="InterPro" id="IPR036291">
    <property type="entry name" value="NAD(P)-bd_dom_sf"/>
</dbReference>
<dbReference type="InterPro" id="IPR001557">
    <property type="entry name" value="L-lactate/malate_DH"/>
</dbReference>
<dbReference type="EC" id="1.1.1.37" evidence="7"/>
<dbReference type="SUPFAM" id="SSF56327">
    <property type="entry name" value="LDH C-terminal domain-like"/>
    <property type="match status" value="1"/>
</dbReference>
<dbReference type="EMBL" id="JAPJZH010000003">
    <property type="protein sequence ID" value="MDA4844937.1"/>
    <property type="molecule type" value="Genomic_DNA"/>
</dbReference>
<feature type="domain" description="Lactate/malate dehydrogenase C-terminal" evidence="6">
    <location>
        <begin position="237"/>
        <end position="395"/>
    </location>
</feature>
<dbReference type="GO" id="GO:0030060">
    <property type="term" value="F:L-malate dehydrogenase (NAD+) activity"/>
    <property type="evidence" value="ECO:0007669"/>
    <property type="project" value="UniProtKB-EC"/>
</dbReference>
<dbReference type="Pfam" id="PF00056">
    <property type="entry name" value="Ldh_1_N"/>
    <property type="match status" value="1"/>
</dbReference>
<dbReference type="NCBIfam" id="NF004863">
    <property type="entry name" value="PRK06223.1"/>
    <property type="match status" value="1"/>
</dbReference>
<evidence type="ECO:0000259" key="6">
    <source>
        <dbReference type="Pfam" id="PF02866"/>
    </source>
</evidence>
<dbReference type="PRINTS" id="PR00086">
    <property type="entry name" value="LLDHDRGNASE"/>
</dbReference>
<dbReference type="Gene3D" id="3.40.50.720">
    <property type="entry name" value="NAD(P)-binding Rossmann-like Domain"/>
    <property type="match status" value="1"/>
</dbReference>
<reference evidence="7" key="1">
    <citation type="submission" date="2022-11" db="EMBL/GenBank/DDBJ databases">
        <title>Hoeflea poritis sp. nov., isolated from scleractinian coral Porites lutea.</title>
        <authorList>
            <person name="Zhang G."/>
            <person name="Wei Q."/>
            <person name="Cai L."/>
        </authorList>
    </citation>
    <scope>NUCLEOTIDE SEQUENCE</scope>
    <source>
        <strain evidence="7">E7-10</strain>
    </source>
</reference>
<evidence type="ECO:0000256" key="3">
    <source>
        <dbReference type="ARBA" id="ARBA00023027"/>
    </source>
</evidence>
<gene>
    <name evidence="7" type="ORF">OOZ53_06220</name>
</gene>
<evidence type="ECO:0000313" key="8">
    <source>
        <dbReference type="Proteomes" id="UP001148313"/>
    </source>
</evidence>
<evidence type="ECO:0000256" key="1">
    <source>
        <dbReference type="ARBA" id="ARBA00003966"/>
    </source>
</evidence>
<comment type="caution">
    <text evidence="7">The sequence shown here is derived from an EMBL/GenBank/DDBJ whole genome shotgun (WGS) entry which is preliminary data.</text>
</comment>
<dbReference type="PANTHER" id="PTHR43128:SF16">
    <property type="entry name" value="L-LACTATE DEHYDROGENASE"/>
    <property type="match status" value="1"/>
</dbReference>
<name>A0ABT4VJN6_9HYPH</name>
<keyword evidence="8" id="KW-1185">Reference proteome</keyword>
<dbReference type="PANTHER" id="PTHR43128">
    <property type="entry name" value="L-2-HYDROXYCARBOXYLATE DEHYDROGENASE (NAD(P)(+))"/>
    <property type="match status" value="1"/>
</dbReference>
<evidence type="ECO:0000256" key="4">
    <source>
        <dbReference type="RuleBase" id="RU003369"/>
    </source>
</evidence>
<dbReference type="InterPro" id="IPR022383">
    <property type="entry name" value="Lactate/malate_DH_C"/>
</dbReference>
<keyword evidence="2 4" id="KW-0560">Oxidoreductase</keyword>
<dbReference type="RefSeq" id="WP_271088484.1">
    <property type="nucleotide sequence ID" value="NZ_JAPJZH010000003.1"/>
</dbReference>
<evidence type="ECO:0000313" key="7">
    <source>
        <dbReference type="EMBL" id="MDA4844937.1"/>
    </source>
</evidence>
<sequence length="396" mass="41233">MMNSGRRVIGSEHVAETRAKGRVVMEIMPTDIVTAQAQETAARLGIKLVPGPLERPQVHKTDGATSLRRTLYRRSPRWIAPQRPKNGTASPIRKLALIGAGGVGANIGHLAANAGSADEIALIDVVPGLAASVALDLNHASGVSRSRSRASGGEDLSAVADADVVVVTAGRPRTPGMTRADLIDVNRRVIHTTAEAIRTKAPGAVVIVVTNPLDEMTVEMLRATEFPREQVLGMAGTLDSSRFRNALAMAAGVSSGDVEAITLGSHGDEMAPIVSRARIKGRPLDVFLDGKQIDACVKDAVTGGGQVVALRKTGSATIAPAHASIELIDHIRGARTGPVPASVMLDGEFGISGVVLGVPCHLGSNGLISVKELPLSRSELDALQAAAEAIRERLEA</sequence>
<comment type="function">
    <text evidence="1">Catalyzes the reversible oxidation of malate to oxaloacetate.</text>
</comment>
<organism evidence="7 8">
    <name type="scientific">Hoeflea poritis</name>
    <dbReference type="NCBI Taxonomy" id="2993659"/>
    <lineage>
        <taxon>Bacteria</taxon>
        <taxon>Pseudomonadati</taxon>
        <taxon>Pseudomonadota</taxon>
        <taxon>Alphaproteobacteria</taxon>
        <taxon>Hyphomicrobiales</taxon>
        <taxon>Rhizobiaceae</taxon>
        <taxon>Hoeflea</taxon>
    </lineage>
</organism>
<evidence type="ECO:0000256" key="2">
    <source>
        <dbReference type="ARBA" id="ARBA00023002"/>
    </source>
</evidence>
<evidence type="ECO:0000259" key="5">
    <source>
        <dbReference type="Pfam" id="PF00056"/>
    </source>
</evidence>
<accession>A0ABT4VJN6</accession>
<dbReference type="Proteomes" id="UP001148313">
    <property type="component" value="Unassembled WGS sequence"/>
</dbReference>
<dbReference type="InterPro" id="IPR015955">
    <property type="entry name" value="Lactate_DH/Glyco_Ohase_4_C"/>
</dbReference>
<dbReference type="Pfam" id="PF02866">
    <property type="entry name" value="Ldh_1_C"/>
    <property type="match status" value="1"/>
</dbReference>
<protein>
    <submittedName>
        <fullName evidence="7">Malate dehydrogenase</fullName>
        <ecNumber evidence="7">1.1.1.37</ecNumber>
    </submittedName>
</protein>
<dbReference type="Gene3D" id="3.90.110.10">
    <property type="entry name" value="Lactate dehydrogenase/glycoside hydrolase, family 4, C-terminal"/>
    <property type="match status" value="1"/>
</dbReference>
<keyword evidence="3" id="KW-0520">NAD</keyword>
<comment type="similarity">
    <text evidence="4">Belongs to the LDH/MDH superfamily.</text>
</comment>